<proteinExistence type="predicted"/>
<dbReference type="PROSITE" id="PS50878">
    <property type="entry name" value="RT_POL"/>
    <property type="match status" value="1"/>
</dbReference>
<sequence>MFGNSYSHEITLNEFRPCSVEEVNLIIDNLDANASTGIDGISTKAIKCIKTLIAQGLVNSINKCLKLGAFPDSLKFAKVSPIYKSGVKHDPSNYRPVSVLPNILIDQQYGFRPKSNTLTAVIDLITKIKLSIDNKNIALGIFIDLKKAFDTVSIRDVALNMFESYLQNRRQVVKIADFLSSPEDISCGIPQGSIIGPLLFLIYVNNISKIGLNGYLTLYADDTLKSHLEYLIEIWGSAAPTNLESLQRCQNKLIKTLYHYPFLTPTIKLYEKTEIMNLRQLYKYNTCMLIKKIITNNIKSSIELNVRVKEFFRPFFFFMRQFVSKNLIFKYSLLKNKTLSALYLKTSHAKVSSNFSYNQRTIKTLLMICHLSNSDNETCYLSSVSATSLIKPLPTLCALFLDFHLTLIFETTLPGSPHRQWKGKTTFGGTKYLKAGSYFKVDSDKGPFISR</sequence>
<dbReference type="Pfam" id="PF00078">
    <property type="entry name" value="RVT_1"/>
    <property type="match status" value="1"/>
</dbReference>
<feature type="domain" description="Reverse transcriptase" evidence="1">
    <location>
        <begin position="63"/>
        <end position="289"/>
    </location>
</feature>
<dbReference type="InterPro" id="IPR000477">
    <property type="entry name" value="RT_dom"/>
</dbReference>
<evidence type="ECO:0000313" key="2">
    <source>
        <dbReference type="EMBL" id="KAL0832585.1"/>
    </source>
</evidence>
<comment type="caution">
    <text evidence="2">The sequence shown here is derived from an EMBL/GenBank/DDBJ whole genome shotgun (WGS) entry which is preliminary data.</text>
</comment>
<organism evidence="2 3">
    <name type="scientific">Loxostege sticticalis</name>
    <name type="common">Beet webworm moth</name>
    <dbReference type="NCBI Taxonomy" id="481309"/>
    <lineage>
        <taxon>Eukaryota</taxon>
        <taxon>Metazoa</taxon>
        <taxon>Ecdysozoa</taxon>
        <taxon>Arthropoda</taxon>
        <taxon>Hexapoda</taxon>
        <taxon>Insecta</taxon>
        <taxon>Pterygota</taxon>
        <taxon>Neoptera</taxon>
        <taxon>Endopterygota</taxon>
        <taxon>Lepidoptera</taxon>
        <taxon>Glossata</taxon>
        <taxon>Ditrysia</taxon>
        <taxon>Pyraloidea</taxon>
        <taxon>Crambidae</taxon>
        <taxon>Pyraustinae</taxon>
        <taxon>Loxostege</taxon>
    </lineage>
</organism>
<evidence type="ECO:0000259" key="1">
    <source>
        <dbReference type="PROSITE" id="PS50878"/>
    </source>
</evidence>
<gene>
    <name evidence="2" type="ORF">ABMA28_000783</name>
</gene>
<accession>A0ABD0T7N2</accession>
<dbReference type="Proteomes" id="UP001549921">
    <property type="component" value="Unassembled WGS sequence"/>
</dbReference>
<reference evidence="2 3" key="1">
    <citation type="submission" date="2024-06" db="EMBL/GenBank/DDBJ databases">
        <title>A chromosome-level genome assembly of beet webworm, Loxostege sticticalis.</title>
        <authorList>
            <person name="Zhang Y."/>
        </authorList>
    </citation>
    <scope>NUCLEOTIDE SEQUENCE [LARGE SCALE GENOMIC DNA]</scope>
    <source>
        <strain evidence="2">AQ028</strain>
        <tissue evidence="2">Male pupae</tissue>
    </source>
</reference>
<name>A0ABD0T7N2_LOXSC</name>
<evidence type="ECO:0000313" key="3">
    <source>
        <dbReference type="Proteomes" id="UP001549921"/>
    </source>
</evidence>
<dbReference type="PANTHER" id="PTHR33332">
    <property type="entry name" value="REVERSE TRANSCRIPTASE DOMAIN-CONTAINING PROTEIN"/>
    <property type="match status" value="1"/>
</dbReference>
<dbReference type="EMBL" id="JBEDNZ010000010">
    <property type="protein sequence ID" value="KAL0832585.1"/>
    <property type="molecule type" value="Genomic_DNA"/>
</dbReference>
<protein>
    <recommendedName>
        <fullName evidence="1">Reverse transcriptase domain-containing protein</fullName>
    </recommendedName>
</protein>
<dbReference type="AlphaFoldDB" id="A0ABD0T7N2"/>